<keyword evidence="2" id="KW-1185">Reference proteome</keyword>
<dbReference type="InterPro" id="IPR017804">
    <property type="entry name" value="MeTrfase_EgtD-like"/>
</dbReference>
<dbReference type="Proteomes" id="UP000249799">
    <property type="component" value="Chromosome"/>
</dbReference>
<dbReference type="Gene3D" id="3.40.50.150">
    <property type="entry name" value="Vaccinia Virus protein VP39"/>
    <property type="match status" value="1"/>
</dbReference>
<dbReference type="EMBL" id="CP030032">
    <property type="protein sequence ID" value="AWV91214.1"/>
    <property type="molecule type" value="Genomic_DNA"/>
</dbReference>
<dbReference type="OrthoDB" id="5289726at2"/>
<dbReference type="RefSeq" id="WP_111337279.1">
    <property type="nucleotide sequence ID" value="NZ_CP030032.1"/>
</dbReference>
<reference evidence="1 2" key="1">
    <citation type="submission" date="2018-06" db="EMBL/GenBank/DDBJ databases">
        <title>Lujinxingia sediminis gen. nov. sp. nov., a new facultative anaerobic member of the class Deltaproteobacteria, and proposal of Lujinxingaceae fam. nov.</title>
        <authorList>
            <person name="Guo L.-Y."/>
            <person name="Li C.-M."/>
            <person name="Wang S."/>
            <person name="Du Z.-J."/>
        </authorList>
    </citation>
    <scope>NUCLEOTIDE SEQUENCE [LARGE SCALE GENOMIC DNA]</scope>
    <source>
        <strain evidence="1 2">FA350</strain>
    </source>
</reference>
<dbReference type="GO" id="GO:0052706">
    <property type="term" value="F:L-histidine N(alpha)-methyltransferase activity"/>
    <property type="evidence" value="ECO:0007669"/>
    <property type="project" value="UniProtKB-EC"/>
</dbReference>
<dbReference type="AlphaFoldDB" id="A0A2Z4FR89"/>
<evidence type="ECO:0000313" key="1">
    <source>
        <dbReference type="EMBL" id="AWV91214.1"/>
    </source>
</evidence>
<dbReference type="NCBIfam" id="TIGR03438">
    <property type="entry name" value="egtD_ergothio"/>
    <property type="match status" value="1"/>
</dbReference>
<sequence>MKNARRRSFNNDFEADVFAGLNANPKHLNSKYFYDAQGDALFQKIMALSEYYLCAREFDIIEANKRKMAELFSAGGGFDLVEFGAGDGKKTKVLLRHLHARQVDFKYCPVDISENAVQQLCDSLKQTLPDLRVEPHIGTYAQVLTKLADYRERKKLILFLGSNIGNFTLDAAVSFLQQIRASMGRDDRLLVGFDQKKHPQRILDAYRDKAGVTEAFNKNLLRRMNRELGAHFDPDTFVYWPVYQPEESVIKSYLVSKIAQQVYIEALDFKACFQPWESIHTENSQKFDDPSIRQLAQQAGLVVTEVFSDANSDYRNYIFRNSLVI</sequence>
<dbReference type="InterPro" id="IPR029063">
    <property type="entry name" value="SAM-dependent_MTases_sf"/>
</dbReference>
<dbReference type="PIRSF" id="PIRSF018005">
    <property type="entry name" value="UCP018005"/>
    <property type="match status" value="1"/>
</dbReference>
<dbReference type="GO" id="GO:0032259">
    <property type="term" value="P:methylation"/>
    <property type="evidence" value="ECO:0007669"/>
    <property type="project" value="UniProtKB-KW"/>
</dbReference>
<keyword evidence="1" id="KW-0489">Methyltransferase</keyword>
<protein>
    <submittedName>
        <fullName evidence="1">L-histidine N(Alpha)-methyltransferase</fullName>
        <ecNumber evidence="1">2.1.1.44</ecNumber>
    </submittedName>
</protein>
<dbReference type="PANTHER" id="PTHR43397">
    <property type="entry name" value="ERGOTHIONEINE BIOSYNTHESIS PROTEIN 1"/>
    <property type="match status" value="1"/>
</dbReference>
<dbReference type="Pfam" id="PF10017">
    <property type="entry name" value="Methyltransf_33"/>
    <property type="match status" value="1"/>
</dbReference>
<dbReference type="InterPro" id="IPR035094">
    <property type="entry name" value="EgtD"/>
</dbReference>
<dbReference type="SUPFAM" id="SSF53335">
    <property type="entry name" value="S-adenosyl-L-methionine-dependent methyltransferases"/>
    <property type="match status" value="1"/>
</dbReference>
<proteinExistence type="predicted"/>
<dbReference type="PANTHER" id="PTHR43397:SF1">
    <property type="entry name" value="ERGOTHIONEINE BIOSYNTHESIS PROTEIN 1"/>
    <property type="match status" value="1"/>
</dbReference>
<gene>
    <name evidence="1" type="primary">egtD</name>
    <name evidence="1" type="ORF">DN745_18535</name>
</gene>
<evidence type="ECO:0000313" key="2">
    <source>
        <dbReference type="Proteomes" id="UP000249799"/>
    </source>
</evidence>
<name>A0A2Z4FR89_9DELT</name>
<dbReference type="InterPro" id="IPR019257">
    <property type="entry name" value="MeTrfase_dom"/>
</dbReference>
<dbReference type="InterPro" id="IPR051128">
    <property type="entry name" value="EgtD_Methyltrsf_superfamily"/>
</dbReference>
<dbReference type="KEGG" id="bsed:DN745_18535"/>
<accession>A0A2Z4FR89</accession>
<organism evidence="1 2">
    <name type="scientific">Bradymonas sediminis</name>
    <dbReference type="NCBI Taxonomy" id="1548548"/>
    <lineage>
        <taxon>Bacteria</taxon>
        <taxon>Deltaproteobacteria</taxon>
        <taxon>Bradymonadales</taxon>
        <taxon>Bradymonadaceae</taxon>
        <taxon>Bradymonas</taxon>
    </lineage>
</organism>
<keyword evidence="1" id="KW-0808">Transferase</keyword>
<dbReference type="EC" id="2.1.1.44" evidence="1"/>